<evidence type="ECO:0000256" key="1">
    <source>
        <dbReference type="SAM" id="MobiDB-lite"/>
    </source>
</evidence>
<dbReference type="EMBL" id="VJMH01004856">
    <property type="protein sequence ID" value="KAF0701905.1"/>
    <property type="molecule type" value="Genomic_DNA"/>
</dbReference>
<gene>
    <name evidence="2" type="ORF">As57867_007809</name>
</gene>
<dbReference type="AlphaFoldDB" id="A0A6A4YX44"/>
<feature type="region of interest" description="Disordered" evidence="1">
    <location>
        <begin position="19"/>
        <end position="167"/>
    </location>
</feature>
<feature type="compositionally biased region" description="Low complexity" evidence="1">
    <location>
        <begin position="95"/>
        <end position="151"/>
    </location>
</feature>
<accession>A0A6A4YX44</accession>
<proteinExistence type="predicted"/>
<sequence>SLTPTQQLEQQQILNILIDDAGKDWKPRNKTAPKQPFKKPAQQQAKQTQKPQSAPQGKKPVAQKQDTRAEQNEILSILVDWVEPAPKKMARTAAKKGPQQQQQQQQKGKQAPAKASPQQQKAQAAQQQKAQPAQQQKAQSGSQQQKVVQQATKHIHANKQARAKLAS</sequence>
<protein>
    <submittedName>
        <fullName evidence="2">Uncharacterized protein</fullName>
    </submittedName>
</protein>
<feature type="non-terminal residue" evidence="2">
    <location>
        <position position="1"/>
    </location>
</feature>
<feature type="compositionally biased region" description="Basic residues" evidence="1">
    <location>
        <begin position="153"/>
        <end position="167"/>
    </location>
</feature>
<name>A0A6A4YX44_9STRA</name>
<comment type="caution">
    <text evidence="2">The sequence shown here is derived from an EMBL/GenBank/DDBJ whole genome shotgun (WGS) entry which is preliminary data.</text>
</comment>
<organism evidence="2">
    <name type="scientific">Aphanomyces stellatus</name>
    <dbReference type="NCBI Taxonomy" id="120398"/>
    <lineage>
        <taxon>Eukaryota</taxon>
        <taxon>Sar</taxon>
        <taxon>Stramenopiles</taxon>
        <taxon>Oomycota</taxon>
        <taxon>Saprolegniomycetes</taxon>
        <taxon>Saprolegniales</taxon>
        <taxon>Verrucalvaceae</taxon>
        <taxon>Aphanomyces</taxon>
    </lineage>
</organism>
<feature type="compositionally biased region" description="Low complexity" evidence="1">
    <location>
        <begin position="30"/>
        <end position="56"/>
    </location>
</feature>
<evidence type="ECO:0000313" key="2">
    <source>
        <dbReference type="EMBL" id="KAF0701905.1"/>
    </source>
</evidence>
<reference evidence="2" key="1">
    <citation type="submission" date="2019-06" db="EMBL/GenBank/DDBJ databases">
        <title>Genomics analysis of Aphanomyces spp. identifies a new class of oomycete effector associated with host adaptation.</title>
        <authorList>
            <person name="Gaulin E."/>
        </authorList>
    </citation>
    <scope>NUCLEOTIDE SEQUENCE</scope>
    <source>
        <strain evidence="2">CBS 578.67</strain>
    </source>
</reference>